<accession>A0A810B3F8</accession>
<reference evidence="9" key="9">
    <citation type="submission" date="2020-05" db="EMBL/GenBank/DDBJ databases">
        <title>Complete genome sequence of Bradyrhizobium diazoefficiens XF9 isolated from soybean nodule.</title>
        <authorList>
            <person name="Noda R."/>
            <person name="Kakizaki K."/>
            <person name="Minamisawa K."/>
        </authorList>
    </citation>
    <scope>NUCLEOTIDE SEQUENCE</scope>
    <source>
        <strain evidence="9">XF9</strain>
    </source>
</reference>
<organism evidence="8">
    <name type="scientific">Bradyrhizobium diazoefficiens</name>
    <dbReference type="NCBI Taxonomy" id="1355477"/>
    <lineage>
        <taxon>Bacteria</taxon>
        <taxon>Pseudomonadati</taxon>
        <taxon>Pseudomonadota</taxon>
        <taxon>Alphaproteobacteria</taxon>
        <taxon>Hyphomicrobiales</taxon>
        <taxon>Nitrobacteraceae</taxon>
        <taxon>Bradyrhizobium</taxon>
    </lineage>
</organism>
<reference evidence="4" key="4">
    <citation type="submission" date="2020-05" db="EMBL/GenBank/DDBJ databases">
        <title>Complete genome sequence of Bradyrhizobium diazoefficiens XF3 isolated from soybean nodule.</title>
        <authorList>
            <person name="Noda R."/>
            <person name="Kakizaki K."/>
            <person name="Minamisawa K."/>
        </authorList>
    </citation>
    <scope>NUCLEOTIDE SEQUENCE</scope>
    <source>
        <strain evidence="4">XF3</strain>
    </source>
</reference>
<dbReference type="EMBL" id="AP023097">
    <property type="protein sequence ID" value="BCE70453.1"/>
    <property type="molecule type" value="Genomic_DNA"/>
</dbReference>
<reference evidence="6" key="6">
    <citation type="submission" date="2020-05" db="EMBL/GenBank/DDBJ databases">
        <title>Complete genome sequence of Bradyrhizobium diazoefficiens XF5 isolated from soybean nodule.</title>
        <authorList>
            <person name="Noda R."/>
            <person name="Kakizaki K."/>
            <person name="Minamisawa K."/>
        </authorList>
    </citation>
    <scope>NUCLEOTIDE SEQUENCE</scope>
    <source>
        <strain evidence="6">XF5</strain>
    </source>
</reference>
<dbReference type="EMBL" id="AP023099">
    <property type="protein sequence ID" value="BCE87703.1"/>
    <property type="molecule type" value="Genomic_DNA"/>
</dbReference>
<reference evidence="8" key="8">
    <citation type="submission" date="2020-05" db="EMBL/GenBank/DDBJ databases">
        <title>Complete genome sequence of Bradyrhizobium diazoefficiens XF8 isolated from soybean nodule.</title>
        <authorList>
            <person name="Noda R."/>
            <person name="Kakizaki K."/>
            <person name="Minamisawa K."/>
        </authorList>
    </citation>
    <scope>NUCLEOTIDE SEQUENCE</scope>
    <source>
        <strain evidence="8">XF8</strain>
    </source>
</reference>
<proteinExistence type="predicted"/>
<evidence type="ECO:0000313" key="8">
    <source>
        <dbReference type="EMBL" id="BCE70453.1"/>
    </source>
</evidence>
<evidence type="ECO:0000313" key="2">
    <source>
        <dbReference type="EMBL" id="BCE17903.1"/>
    </source>
</evidence>
<reference evidence="7" key="7">
    <citation type="submission" date="2020-05" db="EMBL/GenBank/DDBJ databases">
        <title>Complete genome sequence of Bradyrhizobium diazoefficiens XF6 isolated from soybean nodule.</title>
        <authorList>
            <person name="Noda R."/>
            <person name="Kakizaki K."/>
            <person name="Minamisawa K."/>
        </authorList>
    </citation>
    <scope>NUCLEOTIDE SEQUENCE</scope>
    <source>
        <strain evidence="7">XF6</strain>
    </source>
</reference>
<evidence type="ECO:0000313" key="10">
    <source>
        <dbReference type="EMBL" id="BCE87703.1"/>
    </source>
</evidence>
<dbReference type="EMBL" id="AP023098">
    <property type="protein sequence ID" value="BCE79083.1"/>
    <property type="molecule type" value="Genomic_DNA"/>
</dbReference>
<evidence type="ECO:0000313" key="6">
    <source>
        <dbReference type="EMBL" id="BCE52988.1"/>
    </source>
</evidence>
<reference evidence="10" key="2">
    <citation type="submission" date="2020-05" db="EMBL/GenBank/DDBJ databases">
        <title>Complete genome sequence of Bradyrhizobium diazoefficiens XF10 isolated from soybean nodule.</title>
        <authorList>
            <person name="Noda R."/>
            <person name="Kakizaki K."/>
            <person name="Minamisawa K."/>
        </authorList>
    </citation>
    <scope>NUCLEOTIDE SEQUENCE</scope>
    <source>
        <strain evidence="10">XF10</strain>
    </source>
</reference>
<sequence>MTPRAKTGSVRRIKGLAQVSGGAMRAGTAVLVLLCMGLFSTFFVGGGANAQTRTAAPEIRLAQAVSPDAPPPRRRPPARLRVTPYYSPDGVYPRYNPGPDAVRECNATYVQEYRPSGTVIVPHMSCYWRRG</sequence>
<evidence type="ECO:0000313" key="9">
    <source>
        <dbReference type="EMBL" id="BCE79083.1"/>
    </source>
</evidence>
<evidence type="ECO:0000256" key="1">
    <source>
        <dbReference type="SAM" id="MobiDB-lite"/>
    </source>
</evidence>
<evidence type="ECO:0000313" key="3">
    <source>
        <dbReference type="EMBL" id="BCE26732.1"/>
    </source>
</evidence>
<reference evidence="3" key="3">
    <citation type="submission" date="2020-05" db="EMBL/GenBank/DDBJ databases">
        <title>Complete genome sequence of Bradyrhizobium diazoefficiens XF2 isolated from soybean nodule.</title>
        <authorList>
            <person name="Noda R."/>
            <person name="Kakizaki K."/>
            <person name="Minamisawa K."/>
        </authorList>
    </citation>
    <scope>NUCLEOTIDE SEQUENCE</scope>
    <source>
        <strain evidence="3">XF2</strain>
    </source>
</reference>
<gene>
    <name evidence="10" type="ORF">XF10B_05010</name>
    <name evidence="2" type="ORF">XF1B_05840</name>
    <name evidence="3" type="ORF">XF2B_05010</name>
    <name evidence="4" type="ORF">XF3B_05030</name>
    <name evidence="5" type="ORF">XF4B_05040</name>
    <name evidence="6" type="ORF">XF5B_05000</name>
    <name evidence="7" type="ORF">XF6B_05020</name>
    <name evidence="8" type="ORF">XF8B_05640</name>
    <name evidence="9" type="ORF">XF9B_05040</name>
</gene>
<evidence type="ECO:0000313" key="5">
    <source>
        <dbReference type="EMBL" id="BCE44155.1"/>
    </source>
</evidence>
<dbReference type="EMBL" id="AP023091">
    <property type="protein sequence ID" value="BCE17903.1"/>
    <property type="molecule type" value="Genomic_DNA"/>
</dbReference>
<dbReference type="EMBL" id="AP023095">
    <property type="protein sequence ID" value="BCE52988.1"/>
    <property type="molecule type" value="Genomic_DNA"/>
</dbReference>
<reference evidence="5" key="5">
    <citation type="submission" date="2020-05" db="EMBL/GenBank/DDBJ databases">
        <title>Complete genome sequence of Bradyrhizobium diazoefficiens XF4 isolated from soybean nodule.</title>
        <authorList>
            <person name="Noda R."/>
            <person name="Kakizaki K."/>
            <person name="Minamisawa K."/>
        </authorList>
    </citation>
    <scope>NUCLEOTIDE SEQUENCE</scope>
    <source>
        <strain evidence="5">XF4</strain>
    </source>
</reference>
<dbReference type="EMBL" id="AP023094">
    <property type="protein sequence ID" value="BCE44155.1"/>
    <property type="molecule type" value="Genomic_DNA"/>
</dbReference>
<dbReference type="EMBL" id="AP023093">
    <property type="protein sequence ID" value="BCE35472.1"/>
    <property type="molecule type" value="Genomic_DNA"/>
</dbReference>
<dbReference type="EMBL" id="AP023096">
    <property type="protein sequence ID" value="BCE61703.1"/>
    <property type="molecule type" value="Genomic_DNA"/>
</dbReference>
<dbReference type="AlphaFoldDB" id="A0A810B3F8"/>
<protein>
    <recommendedName>
        <fullName evidence="11">Bll0493 protein</fullName>
    </recommendedName>
</protein>
<name>A0A810B3F8_9BRAD</name>
<feature type="region of interest" description="Disordered" evidence="1">
    <location>
        <begin position="61"/>
        <end position="85"/>
    </location>
</feature>
<evidence type="ECO:0000313" key="7">
    <source>
        <dbReference type="EMBL" id="BCE61703.1"/>
    </source>
</evidence>
<dbReference type="EMBL" id="AP023092">
    <property type="protein sequence ID" value="BCE26732.1"/>
    <property type="molecule type" value="Genomic_DNA"/>
</dbReference>
<evidence type="ECO:0008006" key="11">
    <source>
        <dbReference type="Google" id="ProtNLM"/>
    </source>
</evidence>
<reference evidence="2" key="1">
    <citation type="submission" date="2020-05" db="EMBL/GenBank/DDBJ databases">
        <title>Complete genome sequence of Bradyrhizobium diazoefficiens XF1 isolated from soybean nodule.</title>
        <authorList>
            <person name="Noda R."/>
            <person name="Kakizaki K."/>
            <person name="Minamisawa K."/>
        </authorList>
    </citation>
    <scope>NUCLEOTIDE SEQUENCE</scope>
    <source>
        <strain evidence="2">XF1</strain>
    </source>
</reference>
<evidence type="ECO:0000313" key="4">
    <source>
        <dbReference type="EMBL" id="BCE35472.1"/>
    </source>
</evidence>